<dbReference type="InParanoid" id="A0A371RHA7"/>
<dbReference type="Proteomes" id="UP000264589">
    <property type="component" value="Unassembled WGS sequence"/>
</dbReference>
<gene>
    <name evidence="1" type="ORF">DX908_05770</name>
</gene>
<name>A0A371RHA7_9PROT</name>
<comment type="caution">
    <text evidence="1">The sequence shown here is derived from an EMBL/GenBank/DDBJ whole genome shotgun (WGS) entry which is preliminary data.</text>
</comment>
<sequence length="215" mass="24526">MRSASSRNSIWRRGKSLTSALRNVSFIDNCEVAMFRKFLPFMLALGLGIGSATADEDPVLEAMARLAPLEGEFVITGVRHTPDGPIELRKATSTSHFVLNGRVLEEERTSDLGLEELITLKTQMSYDQYRQLYRVAVVDDTWGLMDIYEGRFTEPEMLEVTNLRSDTHFPLGDDQKMHFRLRWDLGAPKTFTVDYSLDQGESWAIYFEEVMTPSE</sequence>
<dbReference type="AlphaFoldDB" id="A0A371RHA7"/>
<evidence type="ECO:0000313" key="2">
    <source>
        <dbReference type="Proteomes" id="UP000264589"/>
    </source>
</evidence>
<evidence type="ECO:0000313" key="1">
    <source>
        <dbReference type="EMBL" id="RFB04830.1"/>
    </source>
</evidence>
<protein>
    <submittedName>
        <fullName evidence="1">DUF1579 domain-containing protein</fullName>
    </submittedName>
</protein>
<dbReference type="EMBL" id="QUQO01000001">
    <property type="protein sequence ID" value="RFB04830.1"/>
    <property type="molecule type" value="Genomic_DNA"/>
</dbReference>
<organism evidence="1 2">
    <name type="scientific">Parvularcula marina</name>
    <dbReference type="NCBI Taxonomy" id="2292771"/>
    <lineage>
        <taxon>Bacteria</taxon>
        <taxon>Pseudomonadati</taxon>
        <taxon>Pseudomonadota</taxon>
        <taxon>Alphaproteobacteria</taxon>
        <taxon>Parvularculales</taxon>
        <taxon>Parvularculaceae</taxon>
        <taxon>Parvularcula</taxon>
    </lineage>
</organism>
<accession>A0A371RHA7</accession>
<reference evidence="1 2" key="1">
    <citation type="submission" date="2018-08" db="EMBL/GenBank/DDBJ databases">
        <title>Parvularcula sp. SM1705, isolated from surface water of the South Sea China.</title>
        <authorList>
            <person name="Sun L."/>
        </authorList>
    </citation>
    <scope>NUCLEOTIDE SEQUENCE [LARGE SCALE GENOMIC DNA]</scope>
    <source>
        <strain evidence="1 2">SM1705</strain>
    </source>
</reference>
<proteinExistence type="predicted"/>
<keyword evidence="2" id="KW-1185">Reference proteome</keyword>